<dbReference type="EMBL" id="FOIN01000021">
    <property type="protein sequence ID" value="SET60138.1"/>
    <property type="molecule type" value="Genomic_DNA"/>
</dbReference>
<feature type="domain" description="HEPN/Toprim N-terminal" evidence="1">
    <location>
        <begin position="8"/>
        <end position="91"/>
    </location>
</feature>
<keyword evidence="3" id="KW-1185">Reference proteome</keyword>
<dbReference type="AlphaFoldDB" id="A0A1I0FNY9"/>
<sequence length="172" mass="20189">MEEFIYTGSMISLGVGTMEIDWERNSYFKDHSALFKPEDVKLIPYYYVGDDDKPLIIEKEGYSKKLKYVKKRLDLLEYTLNEIDVMYDEIKCDALCHELQILLSFDDFANIIKTINVNKINTPKLAVEFEENGYDFGEFARRCIISEKEIYDKLLEAVSGKKGIILEFRVFF</sequence>
<organism evidence="2 3">
    <name type="scientific">Thomasclavelia cocleata</name>
    <dbReference type="NCBI Taxonomy" id="69824"/>
    <lineage>
        <taxon>Bacteria</taxon>
        <taxon>Bacillati</taxon>
        <taxon>Bacillota</taxon>
        <taxon>Erysipelotrichia</taxon>
        <taxon>Erysipelotrichales</taxon>
        <taxon>Coprobacillaceae</taxon>
        <taxon>Thomasclavelia</taxon>
    </lineage>
</organism>
<name>A0A1I0FNY9_9FIRM</name>
<proteinExistence type="predicted"/>
<evidence type="ECO:0000313" key="2">
    <source>
        <dbReference type="EMBL" id="SET60138.1"/>
    </source>
</evidence>
<evidence type="ECO:0000259" key="1">
    <source>
        <dbReference type="Pfam" id="PF18871"/>
    </source>
</evidence>
<reference evidence="3" key="1">
    <citation type="submission" date="2016-10" db="EMBL/GenBank/DDBJ databases">
        <authorList>
            <person name="Varghese N."/>
            <person name="Submissions S."/>
        </authorList>
    </citation>
    <scope>NUCLEOTIDE SEQUENCE [LARGE SCALE GENOMIC DNA]</scope>
    <source>
        <strain evidence="3">DSM 1551</strain>
    </source>
</reference>
<dbReference type="InterPro" id="IPR041487">
    <property type="entry name" value="HEPN/Toprim-NTD1"/>
</dbReference>
<protein>
    <recommendedName>
        <fullName evidence="1">HEPN/Toprim N-terminal domain-containing protein</fullName>
    </recommendedName>
</protein>
<dbReference type="Pfam" id="PF18871">
    <property type="entry name" value="HEPN_Toprim_N"/>
    <property type="match status" value="1"/>
</dbReference>
<accession>A0A1I0FNY9</accession>
<gene>
    <name evidence="2" type="ORF">SAMN04489758_12115</name>
</gene>
<dbReference type="Proteomes" id="UP000198558">
    <property type="component" value="Unassembled WGS sequence"/>
</dbReference>
<evidence type="ECO:0000313" key="3">
    <source>
        <dbReference type="Proteomes" id="UP000198558"/>
    </source>
</evidence>
<dbReference type="RefSeq" id="WP_335755435.1">
    <property type="nucleotide sequence ID" value="NZ_PHNQ01000033.1"/>
</dbReference>